<dbReference type="KEGG" id="pstg:E8M01_02530"/>
<evidence type="ECO:0000313" key="5">
    <source>
        <dbReference type="Proteomes" id="UP000298781"/>
    </source>
</evidence>
<dbReference type="Pfam" id="PF03061">
    <property type="entry name" value="4HBT"/>
    <property type="match status" value="1"/>
</dbReference>
<reference evidence="4 5" key="1">
    <citation type="submission" date="2019-04" db="EMBL/GenBank/DDBJ databases">
        <title>Phreatobacter aquaticus sp. nov.</title>
        <authorList>
            <person name="Choi A."/>
        </authorList>
    </citation>
    <scope>NUCLEOTIDE SEQUENCE [LARGE SCALE GENOMIC DNA]</scope>
    <source>
        <strain evidence="4 5">KCTC 52518</strain>
    </source>
</reference>
<accession>A0A4D7AZM5</accession>
<dbReference type="NCBIfam" id="TIGR00369">
    <property type="entry name" value="unchar_dom_1"/>
    <property type="match status" value="1"/>
</dbReference>
<dbReference type="InterPro" id="IPR029069">
    <property type="entry name" value="HotDog_dom_sf"/>
</dbReference>
<dbReference type="EMBL" id="CP039690">
    <property type="protein sequence ID" value="QCI63210.1"/>
    <property type="molecule type" value="Genomic_DNA"/>
</dbReference>
<dbReference type="OrthoDB" id="9813158at2"/>
<dbReference type="RefSeq" id="WP_136958671.1">
    <property type="nucleotide sequence ID" value="NZ_CP039690.1"/>
</dbReference>
<dbReference type="GO" id="GO:0047617">
    <property type="term" value="F:fatty acyl-CoA hydrolase activity"/>
    <property type="evidence" value="ECO:0007669"/>
    <property type="project" value="InterPro"/>
</dbReference>
<gene>
    <name evidence="4" type="ORF">E8M01_02530</name>
</gene>
<dbReference type="Gene3D" id="3.10.129.10">
    <property type="entry name" value="Hotdog Thioesterase"/>
    <property type="match status" value="1"/>
</dbReference>
<dbReference type="AlphaFoldDB" id="A0A4D7AZM5"/>
<organism evidence="4 5">
    <name type="scientific">Phreatobacter stygius</name>
    <dbReference type="NCBI Taxonomy" id="1940610"/>
    <lineage>
        <taxon>Bacteria</taxon>
        <taxon>Pseudomonadati</taxon>
        <taxon>Pseudomonadota</taxon>
        <taxon>Alphaproteobacteria</taxon>
        <taxon>Hyphomicrobiales</taxon>
        <taxon>Phreatobacteraceae</taxon>
        <taxon>Phreatobacter</taxon>
    </lineage>
</organism>
<dbReference type="SUPFAM" id="SSF54637">
    <property type="entry name" value="Thioesterase/thiol ester dehydrase-isomerase"/>
    <property type="match status" value="1"/>
</dbReference>
<name>A0A4D7AZM5_9HYPH</name>
<dbReference type="CDD" id="cd03443">
    <property type="entry name" value="PaaI_thioesterase"/>
    <property type="match status" value="1"/>
</dbReference>
<dbReference type="PANTHER" id="PTHR21660">
    <property type="entry name" value="THIOESTERASE SUPERFAMILY MEMBER-RELATED"/>
    <property type="match status" value="1"/>
</dbReference>
<dbReference type="Proteomes" id="UP000298781">
    <property type="component" value="Chromosome"/>
</dbReference>
<feature type="domain" description="Thioesterase" evidence="3">
    <location>
        <begin position="51"/>
        <end position="120"/>
    </location>
</feature>
<protein>
    <submittedName>
        <fullName evidence="4">PaaI family thioesterase</fullName>
    </submittedName>
</protein>
<proteinExistence type="inferred from homology"/>
<evidence type="ECO:0000256" key="2">
    <source>
        <dbReference type="ARBA" id="ARBA00022801"/>
    </source>
</evidence>
<dbReference type="InterPro" id="IPR039298">
    <property type="entry name" value="ACOT13"/>
</dbReference>
<dbReference type="InterPro" id="IPR006683">
    <property type="entry name" value="Thioestr_dom"/>
</dbReference>
<evidence type="ECO:0000259" key="3">
    <source>
        <dbReference type="Pfam" id="PF03061"/>
    </source>
</evidence>
<keyword evidence="5" id="KW-1185">Reference proteome</keyword>
<evidence type="ECO:0000313" key="4">
    <source>
        <dbReference type="EMBL" id="QCI63210.1"/>
    </source>
</evidence>
<dbReference type="InterPro" id="IPR003736">
    <property type="entry name" value="PAAI_dom"/>
</dbReference>
<comment type="similarity">
    <text evidence="1">Belongs to the thioesterase PaaI family.</text>
</comment>
<evidence type="ECO:0000256" key="1">
    <source>
        <dbReference type="ARBA" id="ARBA00008324"/>
    </source>
</evidence>
<dbReference type="PANTHER" id="PTHR21660:SF1">
    <property type="entry name" value="ACYL-COENZYME A THIOESTERASE 13"/>
    <property type="match status" value="1"/>
</dbReference>
<sequence>MTAVADPIATLEMINRSAAFNRWAGFELIAAEPGKISLRMPWKAEVGQYSGFLHAGLIGAMIDTACGFAAAGLVGRVMASHFSVNCLSPAVGSAFVAEARVVRAGRRQIFTSAELFALQDDGQRKLVATGETILMVAEAPAAETGLPARP</sequence>
<keyword evidence="2" id="KW-0378">Hydrolase</keyword>